<dbReference type="EMBL" id="FNNZ01000045">
    <property type="protein sequence ID" value="SDX63303.1"/>
    <property type="molecule type" value="Genomic_DNA"/>
</dbReference>
<evidence type="ECO:0000313" key="3">
    <source>
        <dbReference type="Proteomes" id="UP000198816"/>
    </source>
</evidence>
<protein>
    <submittedName>
        <fullName evidence="2">Uncharacterized protein</fullName>
    </submittedName>
</protein>
<dbReference type="AlphaFoldDB" id="A0A1H3DA38"/>
<evidence type="ECO:0000256" key="1">
    <source>
        <dbReference type="SAM" id="MobiDB-lite"/>
    </source>
</evidence>
<dbReference type="RefSeq" id="WP_139192026.1">
    <property type="nucleotide sequence ID" value="NZ_FNNZ01000045.1"/>
</dbReference>
<accession>A0A1H3DA38</accession>
<name>A0A1H3DA38_THIRO</name>
<evidence type="ECO:0000313" key="2">
    <source>
        <dbReference type="EMBL" id="SDX63303.1"/>
    </source>
</evidence>
<feature type="region of interest" description="Disordered" evidence="1">
    <location>
        <begin position="62"/>
        <end position="155"/>
    </location>
</feature>
<dbReference type="Proteomes" id="UP000198816">
    <property type="component" value="Unassembled WGS sequence"/>
</dbReference>
<keyword evidence="3" id="KW-1185">Reference proteome</keyword>
<reference evidence="3" key="1">
    <citation type="submission" date="2016-10" db="EMBL/GenBank/DDBJ databases">
        <authorList>
            <person name="Varghese N."/>
            <person name="Submissions S."/>
        </authorList>
    </citation>
    <scope>NUCLEOTIDE SEQUENCE [LARGE SCALE GENOMIC DNA]</scope>
    <source>
        <strain evidence="3">DSM 217</strain>
    </source>
</reference>
<feature type="compositionally biased region" description="Basic and acidic residues" evidence="1">
    <location>
        <begin position="83"/>
        <end position="92"/>
    </location>
</feature>
<feature type="compositionally biased region" description="Basic residues" evidence="1">
    <location>
        <begin position="62"/>
        <end position="77"/>
    </location>
</feature>
<organism evidence="2 3">
    <name type="scientific">Thiocapsa roseopersicina</name>
    <dbReference type="NCBI Taxonomy" id="1058"/>
    <lineage>
        <taxon>Bacteria</taxon>
        <taxon>Pseudomonadati</taxon>
        <taxon>Pseudomonadota</taxon>
        <taxon>Gammaproteobacteria</taxon>
        <taxon>Chromatiales</taxon>
        <taxon>Chromatiaceae</taxon>
        <taxon>Thiocapsa</taxon>
    </lineage>
</organism>
<proteinExistence type="predicted"/>
<gene>
    <name evidence="2" type="ORF">SAMN05421783_14510</name>
</gene>
<sequence length="155" mass="16477">MFVTISSITGLTVTKRPAIPTLGSAAGGAISRRRDQIAARQGADGDGARGVADTIVVRRKRPAGLARWRKSRRRHGPAFKPARHGERSEAERPPVGVGACVPPQWQSGRGREAAVVAQRGPERGGPGQKQVAAKERVRPAAGAPGRIHERHATLR</sequence>
<feature type="compositionally biased region" description="Basic and acidic residues" evidence="1">
    <location>
        <begin position="146"/>
        <end position="155"/>
    </location>
</feature>